<feature type="transmembrane region" description="Helical" evidence="7">
    <location>
        <begin position="164"/>
        <end position="188"/>
    </location>
</feature>
<evidence type="ECO:0000313" key="10">
    <source>
        <dbReference type="Proteomes" id="UP001141552"/>
    </source>
</evidence>
<evidence type="ECO:0000256" key="6">
    <source>
        <dbReference type="ARBA" id="ARBA00023136"/>
    </source>
</evidence>
<reference evidence="9" key="1">
    <citation type="submission" date="2022-02" db="EMBL/GenBank/DDBJ databases">
        <authorList>
            <person name="Henning P.M."/>
            <person name="McCubbin A.G."/>
            <person name="Shore J.S."/>
        </authorList>
    </citation>
    <scope>NUCLEOTIDE SEQUENCE</scope>
    <source>
        <strain evidence="9">F60SS</strain>
        <tissue evidence="9">Leaves</tissue>
    </source>
</reference>
<keyword evidence="4 7" id="KW-0812">Transmembrane</keyword>
<dbReference type="PANTHER" id="PTHR31142">
    <property type="entry name" value="TOBAMOVIRUS MULTIPLICATION PROTEIN 1-LIKE ISOFORM X1"/>
    <property type="match status" value="1"/>
</dbReference>
<reference evidence="9" key="2">
    <citation type="journal article" date="2023" name="Plants (Basel)">
        <title>Annotation of the Turnera subulata (Passifloraceae) Draft Genome Reveals the S-Locus Evolved after the Divergence of Turneroideae from Passifloroideae in a Stepwise Manner.</title>
        <authorList>
            <person name="Henning P.M."/>
            <person name="Roalson E.H."/>
            <person name="Mir W."/>
            <person name="McCubbin A.G."/>
            <person name="Shore J.S."/>
        </authorList>
    </citation>
    <scope>NUCLEOTIDE SEQUENCE</scope>
    <source>
        <strain evidence="9">F60SS</strain>
    </source>
</reference>
<protein>
    <recommendedName>
        <fullName evidence="8">THH1/TOM1/TOM3 domain-containing protein</fullName>
    </recommendedName>
</protein>
<evidence type="ECO:0000256" key="1">
    <source>
        <dbReference type="ARBA" id="ARBA00004128"/>
    </source>
</evidence>
<feature type="transmembrane region" description="Helical" evidence="7">
    <location>
        <begin position="51"/>
        <end position="75"/>
    </location>
</feature>
<dbReference type="PANTHER" id="PTHR31142:SF4">
    <property type="entry name" value="OS01G0751300 PROTEIN"/>
    <property type="match status" value="1"/>
</dbReference>
<dbReference type="OrthoDB" id="747122at2759"/>
<comment type="similarity">
    <text evidence="2">Belongs to the plant tobamovirus multiplication TOM1 protein family.</text>
</comment>
<feature type="transmembrane region" description="Helical" evidence="7">
    <location>
        <begin position="200"/>
        <end position="221"/>
    </location>
</feature>
<keyword evidence="5 7" id="KW-1133">Transmembrane helix</keyword>
<dbReference type="EMBL" id="JAKUCV010006351">
    <property type="protein sequence ID" value="KAJ4827715.1"/>
    <property type="molecule type" value="Genomic_DNA"/>
</dbReference>
<gene>
    <name evidence="9" type="ORF">Tsubulata_018037</name>
</gene>
<sequence>MFGRSSRFPREVVGVNAGLALVDVIIALFAFSQLIRIHSRNSQLGWTRQKVFHLLIGTSNLGFFVYFVTTVIATYKGWICWSYSCGFVLMAFPRILLFAAFLLLLSFWVDLCHQADDEDYEEEDFSFRESFLETRSTDPYSTHADNHRICLPLRSIHIGSRQKIVILVNLLAFALMVTFAVLIGIGIGDNFIDSSFLAKVYVDAFAAAMLLLGGALACYGLQLCLKIRRVRYDRAASEMWKVAGLAIVSVLCFSSSAFVAFFTNIPVLYHCQQLHNKGVYVSLLLILYHFIGSSIPSAFVLWIMGELPPSRTANAHEESSRIAFISDSSAAVENPQRWTTVTSLQNQVFMSFLLLICIHHDLYRNTYFADSGFVLPITYIFELVCAMSNSYGL</sequence>
<feature type="transmembrane region" description="Helical" evidence="7">
    <location>
        <begin position="81"/>
        <end position="105"/>
    </location>
</feature>
<feature type="domain" description="THH1/TOM1/TOM3" evidence="8">
    <location>
        <begin position="16"/>
        <end position="117"/>
    </location>
</feature>
<dbReference type="AlphaFoldDB" id="A0A9Q0J4W8"/>
<feature type="transmembrane region" description="Helical" evidence="7">
    <location>
        <begin position="279"/>
        <end position="303"/>
    </location>
</feature>
<accession>A0A9Q0J4W8</accession>
<dbReference type="GO" id="GO:0005774">
    <property type="term" value="C:vacuolar membrane"/>
    <property type="evidence" value="ECO:0007669"/>
    <property type="project" value="UniProtKB-SubCell"/>
</dbReference>
<evidence type="ECO:0000256" key="3">
    <source>
        <dbReference type="ARBA" id="ARBA00022554"/>
    </source>
</evidence>
<evidence type="ECO:0000256" key="2">
    <source>
        <dbReference type="ARBA" id="ARBA00006779"/>
    </source>
</evidence>
<dbReference type="Proteomes" id="UP001141552">
    <property type="component" value="Unassembled WGS sequence"/>
</dbReference>
<evidence type="ECO:0000256" key="7">
    <source>
        <dbReference type="SAM" id="Phobius"/>
    </source>
</evidence>
<organism evidence="9 10">
    <name type="scientific">Turnera subulata</name>
    <dbReference type="NCBI Taxonomy" id="218843"/>
    <lineage>
        <taxon>Eukaryota</taxon>
        <taxon>Viridiplantae</taxon>
        <taxon>Streptophyta</taxon>
        <taxon>Embryophyta</taxon>
        <taxon>Tracheophyta</taxon>
        <taxon>Spermatophyta</taxon>
        <taxon>Magnoliopsida</taxon>
        <taxon>eudicotyledons</taxon>
        <taxon>Gunneridae</taxon>
        <taxon>Pentapetalae</taxon>
        <taxon>rosids</taxon>
        <taxon>fabids</taxon>
        <taxon>Malpighiales</taxon>
        <taxon>Passifloraceae</taxon>
        <taxon>Turnera</taxon>
    </lineage>
</organism>
<evidence type="ECO:0000259" key="8">
    <source>
        <dbReference type="Pfam" id="PF06454"/>
    </source>
</evidence>
<name>A0A9Q0J4W8_9ROSI</name>
<keyword evidence="3" id="KW-0926">Vacuole</keyword>
<evidence type="ECO:0000256" key="4">
    <source>
        <dbReference type="ARBA" id="ARBA00022692"/>
    </source>
</evidence>
<dbReference type="InterPro" id="IPR009457">
    <property type="entry name" value="THH1/TOM1/TOM3_dom"/>
</dbReference>
<evidence type="ECO:0000256" key="5">
    <source>
        <dbReference type="ARBA" id="ARBA00022989"/>
    </source>
</evidence>
<feature type="transmembrane region" description="Helical" evidence="7">
    <location>
        <begin position="242"/>
        <end position="267"/>
    </location>
</feature>
<feature type="domain" description="THH1/TOM1/TOM3" evidence="8">
    <location>
        <begin position="177"/>
        <end position="314"/>
    </location>
</feature>
<dbReference type="InterPro" id="IPR040226">
    <property type="entry name" value="THH1/TOM1/TOM3"/>
</dbReference>
<feature type="transmembrane region" description="Helical" evidence="7">
    <location>
        <begin position="12"/>
        <end position="31"/>
    </location>
</feature>
<comment type="caution">
    <text evidence="9">The sequence shown here is derived from an EMBL/GenBank/DDBJ whole genome shotgun (WGS) entry which is preliminary data.</text>
</comment>
<keyword evidence="6 7" id="KW-0472">Membrane</keyword>
<dbReference type="Pfam" id="PF06454">
    <property type="entry name" value="THH1_TOM1-3_dom"/>
    <property type="match status" value="2"/>
</dbReference>
<evidence type="ECO:0000313" key="9">
    <source>
        <dbReference type="EMBL" id="KAJ4827715.1"/>
    </source>
</evidence>
<proteinExistence type="inferred from homology"/>
<comment type="subcellular location">
    <subcellularLocation>
        <location evidence="1">Vacuole membrane</location>
        <topology evidence="1">Multi-pass membrane protein</topology>
    </subcellularLocation>
</comment>
<keyword evidence="10" id="KW-1185">Reference proteome</keyword>